<protein>
    <submittedName>
        <fullName evidence="2">Carboxymuconolactone decarboxylase family protein</fullName>
    </submittedName>
</protein>
<dbReference type="Proteomes" id="UP000622653">
    <property type="component" value="Unassembled WGS sequence"/>
</dbReference>
<evidence type="ECO:0000313" key="2">
    <source>
        <dbReference type="EMBL" id="MBF4501213.1"/>
    </source>
</evidence>
<dbReference type="InterPro" id="IPR029032">
    <property type="entry name" value="AhpD-like"/>
</dbReference>
<keyword evidence="3" id="KW-1185">Reference proteome</keyword>
<dbReference type="Pfam" id="PF02627">
    <property type="entry name" value="CMD"/>
    <property type="match status" value="2"/>
</dbReference>
<name>A0A8J7G8N3_9BACL</name>
<feature type="domain" description="Carboxymuconolactone decarboxylase-like" evidence="1">
    <location>
        <begin position="25"/>
        <end position="102"/>
    </location>
</feature>
<dbReference type="RefSeq" id="WP_194562701.1">
    <property type="nucleotide sequence ID" value="NZ_JADKPV010000003.1"/>
</dbReference>
<dbReference type="InterPro" id="IPR004675">
    <property type="entry name" value="AhpD_core"/>
</dbReference>
<dbReference type="Gene3D" id="1.20.1290.10">
    <property type="entry name" value="AhpD-like"/>
    <property type="match status" value="2"/>
</dbReference>
<feature type="domain" description="Carboxymuconolactone decarboxylase-like" evidence="1">
    <location>
        <begin position="130"/>
        <end position="211"/>
    </location>
</feature>
<accession>A0A8J7G8N3</accession>
<organism evidence="2 3">
    <name type="scientific">Savagea serpentis</name>
    <dbReference type="NCBI Taxonomy" id="2785297"/>
    <lineage>
        <taxon>Bacteria</taxon>
        <taxon>Bacillati</taxon>
        <taxon>Bacillota</taxon>
        <taxon>Bacilli</taxon>
        <taxon>Bacillales</taxon>
        <taxon>Caryophanaceae</taxon>
        <taxon>Savagea</taxon>
    </lineage>
</organism>
<dbReference type="SUPFAM" id="SSF69118">
    <property type="entry name" value="AhpD-like"/>
    <property type="match status" value="2"/>
</dbReference>
<reference evidence="2" key="1">
    <citation type="submission" date="2020-11" db="EMBL/GenBank/DDBJ databases">
        <title>Multidrug resistant novel bacterium Savagea serpentis sp. nov., isolated from the scats of a vine snake (Ahaetulla nasuta).</title>
        <authorList>
            <person name="Venkata Ramana V."/>
            <person name="Vikas Patil S."/>
            <person name="Yogita Lugani V."/>
        </authorList>
    </citation>
    <scope>NUCLEOTIDE SEQUENCE</scope>
    <source>
        <strain evidence="2">SN6</strain>
    </source>
</reference>
<dbReference type="AlphaFoldDB" id="A0A8J7G8N3"/>
<dbReference type="PANTHER" id="PTHR33930">
    <property type="entry name" value="ALKYL HYDROPEROXIDE REDUCTASE AHPD"/>
    <property type="match status" value="1"/>
</dbReference>
<sequence length="217" mass="22759">MTTLYAKEGIQQLGQLGKLAQQPNKAFGAWNQAVFQEGALSTKLKEIIAVASATTTGCAYCIDIHTGAAKKAGATKEELAEAILVASALKAGSAFAHAANAFRSYDGEEGDTLYKKEYFSKTNEFGKLAPDALKTFVAFSNEAVAEGVLSVKEKELIAVAIAHITACAYCIDIHTNGAKKAGVTKEELAEAIFVASALNAGSAYAHSINALNTYDAK</sequence>
<dbReference type="PANTHER" id="PTHR33930:SF8">
    <property type="entry name" value="4-CARBOXYMUCONOLACTONE DECARBOXYLASE"/>
    <property type="match status" value="1"/>
</dbReference>
<dbReference type="NCBIfam" id="TIGR00778">
    <property type="entry name" value="ahpD_dom"/>
    <property type="match status" value="2"/>
</dbReference>
<comment type="caution">
    <text evidence="2">The sequence shown here is derived from an EMBL/GenBank/DDBJ whole genome shotgun (WGS) entry which is preliminary data.</text>
</comment>
<dbReference type="GO" id="GO:0051920">
    <property type="term" value="F:peroxiredoxin activity"/>
    <property type="evidence" value="ECO:0007669"/>
    <property type="project" value="InterPro"/>
</dbReference>
<dbReference type="InterPro" id="IPR003779">
    <property type="entry name" value="CMD-like"/>
</dbReference>
<gene>
    <name evidence="2" type="ORF">IRY55_07550</name>
</gene>
<proteinExistence type="predicted"/>
<evidence type="ECO:0000259" key="1">
    <source>
        <dbReference type="Pfam" id="PF02627"/>
    </source>
</evidence>
<evidence type="ECO:0000313" key="3">
    <source>
        <dbReference type="Proteomes" id="UP000622653"/>
    </source>
</evidence>
<dbReference type="EMBL" id="JADKPV010000003">
    <property type="protein sequence ID" value="MBF4501213.1"/>
    <property type="molecule type" value="Genomic_DNA"/>
</dbReference>